<dbReference type="AlphaFoldDB" id="A0A8H3VJV5"/>
<dbReference type="EMBL" id="WNWS01000004">
    <property type="protein sequence ID" value="KAE9988777.1"/>
    <property type="molecule type" value="Genomic_DNA"/>
</dbReference>
<protein>
    <submittedName>
        <fullName evidence="1">Uncharacterized protein</fullName>
    </submittedName>
</protein>
<gene>
    <name evidence="1" type="ORF">EG328_007381</name>
</gene>
<dbReference type="Proteomes" id="UP000447873">
    <property type="component" value="Unassembled WGS sequence"/>
</dbReference>
<proteinExistence type="predicted"/>
<organism evidence="1 2">
    <name type="scientific">Venturia inaequalis</name>
    <name type="common">Apple scab fungus</name>
    <dbReference type="NCBI Taxonomy" id="5025"/>
    <lineage>
        <taxon>Eukaryota</taxon>
        <taxon>Fungi</taxon>
        <taxon>Dikarya</taxon>
        <taxon>Ascomycota</taxon>
        <taxon>Pezizomycotina</taxon>
        <taxon>Dothideomycetes</taxon>
        <taxon>Pleosporomycetidae</taxon>
        <taxon>Venturiales</taxon>
        <taxon>Venturiaceae</taxon>
        <taxon>Venturia</taxon>
    </lineage>
</organism>
<sequence>MKLAHAQLRTHSTRARPTTLAAVAVAASMPHTVSKVAGSAMPFSLPTHVFAPTGIPRPEPALLSALRSHCLRNLHRKCSEQLSGQEATVARQMASQVTSTCYRTINNPISLLFHRQAVFFQDQARTGVLRVQVHRAFSTIIHCFLSSTIATSVNTSSDAFPQELIRVLPSKLCIHTARIPGSLCDTVGNPDDFNSIG</sequence>
<comment type="caution">
    <text evidence="1">The sequence shown here is derived from an EMBL/GenBank/DDBJ whole genome shotgun (WGS) entry which is preliminary data.</text>
</comment>
<reference evidence="1 2" key="1">
    <citation type="submission" date="2018-12" db="EMBL/GenBank/DDBJ databases">
        <title>Venturia inaequalis Genome Resource.</title>
        <authorList>
            <person name="Lichtner F.J."/>
        </authorList>
    </citation>
    <scope>NUCLEOTIDE SEQUENCE [LARGE SCALE GENOMIC DNA]</scope>
    <source>
        <strain evidence="1 2">120213</strain>
    </source>
</reference>
<evidence type="ECO:0000313" key="2">
    <source>
        <dbReference type="Proteomes" id="UP000447873"/>
    </source>
</evidence>
<evidence type="ECO:0000313" key="1">
    <source>
        <dbReference type="EMBL" id="KAE9988777.1"/>
    </source>
</evidence>
<name>A0A8H3VJV5_VENIN</name>
<accession>A0A8H3VJV5</accession>